<dbReference type="PRINTS" id="PR01438">
    <property type="entry name" value="UNVRSLSTRESS"/>
</dbReference>
<comment type="similarity">
    <text evidence="1">Belongs to the universal stress protein A family.</text>
</comment>
<sequence>MFQRILLAADGSEHSLRAAEKAIALVNGNEDAVIEIIYVVDGATSKADVLHNRGSIEIANKRKERLAGIVEKLDVAGVKYEIKTLHGEPGPTVVDYANEHDFDCVLLGSRGLNRLQSMVLGSVSHKVAKRVKSPVMIVK</sequence>
<dbReference type="InterPro" id="IPR014729">
    <property type="entry name" value="Rossmann-like_a/b/a_fold"/>
</dbReference>
<dbReference type="PANTHER" id="PTHR46268:SF6">
    <property type="entry name" value="UNIVERSAL STRESS PROTEIN UP12"/>
    <property type="match status" value="1"/>
</dbReference>
<comment type="caution">
    <text evidence="3">The sequence shown here is derived from an EMBL/GenBank/DDBJ whole genome shotgun (WGS) entry which is preliminary data.</text>
</comment>
<gene>
    <name evidence="3" type="ORF">N7Z68_08695</name>
</gene>
<reference evidence="3" key="1">
    <citation type="submission" date="2024-05" db="EMBL/GenBank/DDBJ databases">
        <title>Alkalihalobacillus sp. strain MEB203 novel alkaliphilic bacterium from Lonar Lake, India.</title>
        <authorList>
            <person name="Joshi A."/>
            <person name="Thite S."/>
            <person name="Mengade P."/>
        </authorList>
    </citation>
    <scope>NUCLEOTIDE SEQUENCE</scope>
    <source>
        <strain evidence="3">MEB 203</strain>
    </source>
</reference>
<dbReference type="SUPFAM" id="SSF52402">
    <property type="entry name" value="Adenine nucleotide alpha hydrolases-like"/>
    <property type="match status" value="1"/>
</dbReference>
<dbReference type="RefSeq" id="WP_275118090.1">
    <property type="nucleotide sequence ID" value="NZ_JAOTPO010000005.1"/>
</dbReference>
<feature type="domain" description="UspA" evidence="2">
    <location>
        <begin position="1"/>
        <end position="139"/>
    </location>
</feature>
<evidence type="ECO:0000313" key="4">
    <source>
        <dbReference type="Proteomes" id="UP001148125"/>
    </source>
</evidence>
<evidence type="ECO:0000259" key="2">
    <source>
        <dbReference type="Pfam" id="PF00582"/>
    </source>
</evidence>
<keyword evidence="4" id="KW-1185">Reference proteome</keyword>
<evidence type="ECO:0000256" key="1">
    <source>
        <dbReference type="ARBA" id="ARBA00008791"/>
    </source>
</evidence>
<dbReference type="Pfam" id="PF00582">
    <property type="entry name" value="Usp"/>
    <property type="match status" value="1"/>
</dbReference>
<accession>A0ABT5VDE6</accession>
<name>A0ABT5VDE6_9BACI</name>
<dbReference type="InterPro" id="IPR006016">
    <property type="entry name" value="UspA"/>
</dbReference>
<evidence type="ECO:0000313" key="3">
    <source>
        <dbReference type="EMBL" id="MDE5413463.1"/>
    </source>
</evidence>
<organism evidence="3 4">
    <name type="scientific">Alkalihalobacterium chitinilyticum</name>
    <dbReference type="NCBI Taxonomy" id="2980103"/>
    <lineage>
        <taxon>Bacteria</taxon>
        <taxon>Bacillati</taxon>
        <taxon>Bacillota</taxon>
        <taxon>Bacilli</taxon>
        <taxon>Bacillales</taxon>
        <taxon>Bacillaceae</taxon>
        <taxon>Alkalihalobacterium</taxon>
    </lineage>
</organism>
<dbReference type="InterPro" id="IPR006015">
    <property type="entry name" value="Universal_stress_UspA"/>
</dbReference>
<dbReference type="EMBL" id="JAOTPO010000005">
    <property type="protein sequence ID" value="MDE5413463.1"/>
    <property type="molecule type" value="Genomic_DNA"/>
</dbReference>
<dbReference type="Proteomes" id="UP001148125">
    <property type="component" value="Unassembled WGS sequence"/>
</dbReference>
<dbReference type="CDD" id="cd00293">
    <property type="entry name" value="USP-like"/>
    <property type="match status" value="1"/>
</dbReference>
<proteinExistence type="inferred from homology"/>
<dbReference type="PANTHER" id="PTHR46268">
    <property type="entry name" value="STRESS RESPONSE PROTEIN NHAX"/>
    <property type="match status" value="1"/>
</dbReference>
<protein>
    <submittedName>
        <fullName evidence="3">Universal stress protein</fullName>
    </submittedName>
</protein>
<dbReference type="Gene3D" id="3.40.50.620">
    <property type="entry name" value="HUPs"/>
    <property type="match status" value="1"/>
</dbReference>